<dbReference type="AlphaFoldDB" id="A0A4Y2FPT4"/>
<protein>
    <submittedName>
        <fullName evidence="2">Uncharacterized protein</fullName>
    </submittedName>
</protein>
<organism evidence="2 3">
    <name type="scientific">Araneus ventricosus</name>
    <name type="common">Orbweaver spider</name>
    <name type="synonym">Epeira ventricosa</name>
    <dbReference type="NCBI Taxonomy" id="182803"/>
    <lineage>
        <taxon>Eukaryota</taxon>
        <taxon>Metazoa</taxon>
        <taxon>Ecdysozoa</taxon>
        <taxon>Arthropoda</taxon>
        <taxon>Chelicerata</taxon>
        <taxon>Arachnida</taxon>
        <taxon>Araneae</taxon>
        <taxon>Araneomorphae</taxon>
        <taxon>Entelegynae</taxon>
        <taxon>Araneoidea</taxon>
        <taxon>Araneidae</taxon>
        <taxon>Araneus</taxon>
    </lineage>
</organism>
<gene>
    <name evidence="2" type="ORF">AVEN_82550_1</name>
</gene>
<proteinExistence type="predicted"/>
<evidence type="ECO:0000256" key="1">
    <source>
        <dbReference type="SAM" id="MobiDB-lite"/>
    </source>
</evidence>
<reference evidence="2 3" key="1">
    <citation type="journal article" date="2019" name="Sci. Rep.">
        <title>Orb-weaving spider Araneus ventricosus genome elucidates the spidroin gene catalogue.</title>
        <authorList>
            <person name="Kono N."/>
            <person name="Nakamura H."/>
            <person name="Ohtoshi R."/>
            <person name="Moran D.A.P."/>
            <person name="Shinohara A."/>
            <person name="Yoshida Y."/>
            <person name="Fujiwara M."/>
            <person name="Mori M."/>
            <person name="Tomita M."/>
            <person name="Arakawa K."/>
        </authorList>
    </citation>
    <scope>NUCLEOTIDE SEQUENCE [LARGE SCALE GENOMIC DNA]</scope>
</reference>
<keyword evidence="3" id="KW-1185">Reference proteome</keyword>
<sequence length="49" mass="5387">SAADKAGKNECWLFQVITAALLPSESVSRTTQTSDKHNSPWELSSKLRP</sequence>
<dbReference type="Proteomes" id="UP000499080">
    <property type="component" value="Unassembled WGS sequence"/>
</dbReference>
<evidence type="ECO:0000313" key="2">
    <source>
        <dbReference type="EMBL" id="GBM42339.1"/>
    </source>
</evidence>
<accession>A0A4Y2FPT4</accession>
<feature type="region of interest" description="Disordered" evidence="1">
    <location>
        <begin position="25"/>
        <end position="49"/>
    </location>
</feature>
<comment type="caution">
    <text evidence="2">The sequence shown here is derived from an EMBL/GenBank/DDBJ whole genome shotgun (WGS) entry which is preliminary data.</text>
</comment>
<name>A0A4Y2FPT4_ARAVE</name>
<dbReference type="EMBL" id="BGPR01096517">
    <property type="protein sequence ID" value="GBM42339.1"/>
    <property type="molecule type" value="Genomic_DNA"/>
</dbReference>
<evidence type="ECO:0000313" key="3">
    <source>
        <dbReference type="Proteomes" id="UP000499080"/>
    </source>
</evidence>
<feature type="non-terminal residue" evidence="2">
    <location>
        <position position="1"/>
    </location>
</feature>